<gene>
    <name evidence="1" type="ORF">PHYPO_G00153640</name>
</gene>
<keyword evidence="2" id="KW-1185">Reference proteome</keyword>
<name>A0A5N5K250_PANHP</name>
<evidence type="ECO:0000313" key="2">
    <source>
        <dbReference type="Proteomes" id="UP000327468"/>
    </source>
</evidence>
<organism evidence="1 2">
    <name type="scientific">Pangasianodon hypophthalmus</name>
    <name type="common">Striped catfish</name>
    <name type="synonym">Helicophagus hypophthalmus</name>
    <dbReference type="NCBI Taxonomy" id="310915"/>
    <lineage>
        <taxon>Eukaryota</taxon>
        <taxon>Metazoa</taxon>
        <taxon>Chordata</taxon>
        <taxon>Craniata</taxon>
        <taxon>Vertebrata</taxon>
        <taxon>Euteleostomi</taxon>
        <taxon>Actinopterygii</taxon>
        <taxon>Neopterygii</taxon>
        <taxon>Teleostei</taxon>
        <taxon>Ostariophysi</taxon>
        <taxon>Siluriformes</taxon>
        <taxon>Pangasiidae</taxon>
        <taxon>Pangasianodon</taxon>
    </lineage>
</organism>
<dbReference type="AlphaFoldDB" id="A0A5N5K250"/>
<dbReference type="Proteomes" id="UP000327468">
    <property type="component" value="Chromosome 26"/>
</dbReference>
<comment type="caution">
    <text evidence="1">The sequence shown here is derived from an EMBL/GenBank/DDBJ whole genome shotgun (WGS) entry which is preliminary data.</text>
</comment>
<evidence type="ECO:0000313" key="1">
    <source>
        <dbReference type="EMBL" id="KAB5523535.1"/>
    </source>
</evidence>
<sequence>MRHFSHGYTPTPRASAFLRERARALPINPLTRERALGDKVCSRADHRANPAGSEALKGVTSLVWSFLNVDNFVSSSSADMRGVVVTAPQCNVVFFKNPLQLENRPVLFKAV</sequence>
<protein>
    <submittedName>
        <fullName evidence="1">Uncharacterized protein</fullName>
    </submittedName>
</protein>
<dbReference type="EMBL" id="VFJC01000027">
    <property type="protein sequence ID" value="KAB5523535.1"/>
    <property type="molecule type" value="Genomic_DNA"/>
</dbReference>
<proteinExistence type="predicted"/>
<reference evidence="1 2" key="1">
    <citation type="submission" date="2019-06" db="EMBL/GenBank/DDBJ databases">
        <title>A chromosome-scale genome assembly of the striped catfish, Pangasianodon hypophthalmus.</title>
        <authorList>
            <person name="Wen M."/>
            <person name="Zahm M."/>
            <person name="Roques C."/>
            <person name="Cabau C."/>
            <person name="Klopp C."/>
            <person name="Donnadieu C."/>
            <person name="Jouanno E."/>
            <person name="Avarre J.-C."/>
            <person name="Campet M."/>
            <person name="Ha T.T.T."/>
            <person name="Dugue R."/>
            <person name="Lampietro C."/>
            <person name="Louis A."/>
            <person name="Herpin A."/>
            <person name="Echchiki A."/>
            <person name="Berthelot C."/>
            <person name="Parey E."/>
            <person name="Roest-Crollius H."/>
            <person name="Braasch I."/>
            <person name="Postlethwait J."/>
            <person name="Bobe J."/>
            <person name="Montfort J."/>
            <person name="Bouchez O."/>
            <person name="Begum T."/>
            <person name="Schartl M."/>
            <person name="Guiguen Y."/>
        </authorList>
    </citation>
    <scope>NUCLEOTIDE SEQUENCE [LARGE SCALE GENOMIC DNA]</scope>
    <source>
        <strain evidence="1 2">Indonesia</strain>
        <tissue evidence="1">Blood</tissue>
    </source>
</reference>
<accession>A0A5N5K250</accession>